<gene>
    <name evidence="1" type="ORF">HPB48_019596</name>
</gene>
<sequence length="139" mass="14817">MTYNTLTGWRIEATGAPCFSSPQPLVSATTSAMTHPHASPRVVSHEMILGDARAARTSYNIDANCNRKPAQVDRVALLRAAGGVLHVTRVARGGQLPVAAPHQARSGPIWWDIPQTPVLQAARTGGHPVQPVYSQPPSL</sequence>
<dbReference type="VEuPathDB" id="VectorBase:HLOH_050967"/>
<reference evidence="1 2" key="1">
    <citation type="journal article" date="2020" name="Cell">
        <title>Large-Scale Comparative Analyses of Tick Genomes Elucidate Their Genetic Diversity and Vector Capacities.</title>
        <authorList>
            <consortium name="Tick Genome and Microbiome Consortium (TIGMIC)"/>
            <person name="Jia N."/>
            <person name="Wang J."/>
            <person name="Shi W."/>
            <person name="Du L."/>
            <person name="Sun Y."/>
            <person name="Zhan W."/>
            <person name="Jiang J.F."/>
            <person name="Wang Q."/>
            <person name="Zhang B."/>
            <person name="Ji P."/>
            <person name="Bell-Sakyi L."/>
            <person name="Cui X.M."/>
            <person name="Yuan T.T."/>
            <person name="Jiang B.G."/>
            <person name="Yang W.F."/>
            <person name="Lam T.T."/>
            <person name="Chang Q.C."/>
            <person name="Ding S.J."/>
            <person name="Wang X.J."/>
            <person name="Zhu J.G."/>
            <person name="Ruan X.D."/>
            <person name="Zhao L."/>
            <person name="Wei J.T."/>
            <person name="Ye R.Z."/>
            <person name="Que T.C."/>
            <person name="Du C.H."/>
            <person name="Zhou Y.H."/>
            <person name="Cheng J.X."/>
            <person name="Dai P.F."/>
            <person name="Guo W.B."/>
            <person name="Han X.H."/>
            <person name="Huang E.J."/>
            <person name="Li L.F."/>
            <person name="Wei W."/>
            <person name="Gao Y.C."/>
            <person name="Liu J.Z."/>
            <person name="Shao H.Z."/>
            <person name="Wang X."/>
            <person name="Wang C.C."/>
            <person name="Yang T.C."/>
            <person name="Huo Q.B."/>
            <person name="Li W."/>
            <person name="Chen H.Y."/>
            <person name="Chen S.E."/>
            <person name="Zhou L.G."/>
            <person name="Ni X.B."/>
            <person name="Tian J.H."/>
            <person name="Sheng Y."/>
            <person name="Liu T."/>
            <person name="Pan Y.S."/>
            <person name="Xia L.Y."/>
            <person name="Li J."/>
            <person name="Zhao F."/>
            <person name="Cao W.C."/>
        </authorList>
    </citation>
    <scope>NUCLEOTIDE SEQUENCE [LARGE SCALE GENOMIC DNA]</scope>
    <source>
        <strain evidence="1">HaeL-2018</strain>
    </source>
</reference>
<name>A0A9J6FDE9_HAELO</name>
<comment type="caution">
    <text evidence="1">The sequence shown here is derived from an EMBL/GenBank/DDBJ whole genome shotgun (WGS) entry which is preliminary data.</text>
</comment>
<evidence type="ECO:0000313" key="1">
    <source>
        <dbReference type="EMBL" id="KAH9360994.1"/>
    </source>
</evidence>
<keyword evidence="2" id="KW-1185">Reference proteome</keyword>
<dbReference type="EMBL" id="JABSTR010000001">
    <property type="protein sequence ID" value="KAH9360994.1"/>
    <property type="molecule type" value="Genomic_DNA"/>
</dbReference>
<dbReference type="Proteomes" id="UP000821853">
    <property type="component" value="Chromosome 1"/>
</dbReference>
<proteinExistence type="predicted"/>
<accession>A0A9J6FDE9</accession>
<organism evidence="1 2">
    <name type="scientific">Haemaphysalis longicornis</name>
    <name type="common">Bush tick</name>
    <dbReference type="NCBI Taxonomy" id="44386"/>
    <lineage>
        <taxon>Eukaryota</taxon>
        <taxon>Metazoa</taxon>
        <taxon>Ecdysozoa</taxon>
        <taxon>Arthropoda</taxon>
        <taxon>Chelicerata</taxon>
        <taxon>Arachnida</taxon>
        <taxon>Acari</taxon>
        <taxon>Parasitiformes</taxon>
        <taxon>Ixodida</taxon>
        <taxon>Ixodoidea</taxon>
        <taxon>Ixodidae</taxon>
        <taxon>Haemaphysalinae</taxon>
        <taxon>Haemaphysalis</taxon>
    </lineage>
</organism>
<evidence type="ECO:0000313" key="2">
    <source>
        <dbReference type="Proteomes" id="UP000821853"/>
    </source>
</evidence>
<protein>
    <submittedName>
        <fullName evidence="1">Uncharacterized protein</fullName>
    </submittedName>
</protein>
<dbReference type="AlphaFoldDB" id="A0A9J6FDE9"/>